<gene>
    <name evidence="1" type="ORF">EJB05_00605</name>
</gene>
<dbReference type="AlphaFoldDB" id="A0A5J9WM53"/>
<dbReference type="Proteomes" id="UP000324897">
    <property type="component" value="Chromosome 6"/>
</dbReference>
<keyword evidence="2" id="KW-1185">Reference proteome</keyword>
<proteinExistence type="predicted"/>
<sequence length="164" mass="17703">MSSHAAFARQPDLRPGRCFRHLRVPHSKEKKNQEMVADEAAAAAMEHYACNSPLKADIPLPLLSPSLPDLAATQNISRQGGGGARPTPPDLHICPTAVELAGGDPTATSRASRISDKGVADLSLDEPELEAVLLEMQRWRVHLKSLRMSRAAAQLLMRTTRAAA</sequence>
<protein>
    <submittedName>
        <fullName evidence="1">Uncharacterized protein</fullName>
    </submittedName>
</protein>
<evidence type="ECO:0000313" key="2">
    <source>
        <dbReference type="Proteomes" id="UP000324897"/>
    </source>
</evidence>
<name>A0A5J9WM53_9POAL</name>
<organism evidence="1 2">
    <name type="scientific">Eragrostis curvula</name>
    <name type="common">weeping love grass</name>
    <dbReference type="NCBI Taxonomy" id="38414"/>
    <lineage>
        <taxon>Eukaryota</taxon>
        <taxon>Viridiplantae</taxon>
        <taxon>Streptophyta</taxon>
        <taxon>Embryophyta</taxon>
        <taxon>Tracheophyta</taxon>
        <taxon>Spermatophyta</taxon>
        <taxon>Magnoliopsida</taxon>
        <taxon>Liliopsida</taxon>
        <taxon>Poales</taxon>
        <taxon>Poaceae</taxon>
        <taxon>PACMAD clade</taxon>
        <taxon>Chloridoideae</taxon>
        <taxon>Eragrostideae</taxon>
        <taxon>Eragrostidinae</taxon>
        <taxon>Eragrostis</taxon>
    </lineage>
</organism>
<reference evidence="1 2" key="1">
    <citation type="journal article" date="2019" name="Sci. Rep.">
        <title>A high-quality genome of Eragrostis curvula grass provides insights into Poaceae evolution and supports new strategies to enhance forage quality.</title>
        <authorList>
            <person name="Carballo J."/>
            <person name="Santos B.A.C.M."/>
            <person name="Zappacosta D."/>
            <person name="Garbus I."/>
            <person name="Selva J.P."/>
            <person name="Gallo C.A."/>
            <person name="Diaz A."/>
            <person name="Albertini E."/>
            <person name="Caccamo M."/>
            <person name="Echenique V."/>
        </authorList>
    </citation>
    <scope>NUCLEOTIDE SEQUENCE [LARGE SCALE GENOMIC DNA]</scope>
    <source>
        <strain evidence="2">cv. Victoria</strain>
        <tissue evidence="1">Leaf</tissue>
    </source>
</reference>
<feature type="non-terminal residue" evidence="1">
    <location>
        <position position="1"/>
    </location>
</feature>
<evidence type="ECO:0000313" key="1">
    <source>
        <dbReference type="EMBL" id="TVU49298.1"/>
    </source>
</evidence>
<dbReference type="Gramene" id="TVU49298">
    <property type="protein sequence ID" value="TVU49298"/>
    <property type="gene ID" value="EJB05_00605"/>
</dbReference>
<dbReference type="EMBL" id="RWGY01000002">
    <property type="protein sequence ID" value="TVU49298.1"/>
    <property type="molecule type" value="Genomic_DNA"/>
</dbReference>
<comment type="caution">
    <text evidence="1">The sequence shown here is derived from an EMBL/GenBank/DDBJ whole genome shotgun (WGS) entry which is preliminary data.</text>
</comment>
<accession>A0A5J9WM53</accession>